<dbReference type="SMART" id="SM00665">
    <property type="entry name" value="B561"/>
    <property type="match status" value="1"/>
</dbReference>
<dbReference type="CDD" id="cd09629">
    <property type="entry name" value="DOMON_CIL1_like"/>
    <property type="match status" value="1"/>
</dbReference>
<keyword evidence="5 8" id="KW-0249">Electron transport</keyword>
<dbReference type="Gene3D" id="1.20.120.1770">
    <property type="match status" value="1"/>
</dbReference>
<feature type="binding site" description="axial binding residue" evidence="9">
    <location>
        <position position="280"/>
    </location>
    <ligand>
        <name>heme b</name>
        <dbReference type="ChEBI" id="CHEBI:60344"/>
        <label>1</label>
    </ligand>
    <ligandPart>
        <name>Fe</name>
        <dbReference type="ChEBI" id="CHEBI:18248"/>
    </ligandPart>
</feature>
<protein>
    <recommendedName>
        <fullName evidence="8">Cytochrome b561 and DOMON domain-containing protein</fullName>
    </recommendedName>
</protein>
<evidence type="ECO:0000256" key="1">
    <source>
        <dbReference type="ARBA" id="ARBA00004370"/>
    </source>
</evidence>
<evidence type="ECO:0000256" key="9">
    <source>
        <dbReference type="PIRSR" id="PIRSR037471-1"/>
    </source>
</evidence>
<dbReference type="PANTHER" id="PTHR23130">
    <property type="entry name" value="CYTOCHROME B561 AND DOMON DOMAIN-CONTAINING PROTEIN"/>
    <property type="match status" value="1"/>
</dbReference>
<feature type="transmembrane region" description="Helical" evidence="10">
    <location>
        <begin position="312"/>
        <end position="332"/>
    </location>
</feature>
<dbReference type="Proteomes" id="UP001210211">
    <property type="component" value="Unassembled WGS sequence"/>
</dbReference>
<evidence type="ECO:0000259" key="13">
    <source>
        <dbReference type="PROSITE" id="PS50939"/>
    </source>
</evidence>
<name>A0AAD5ZPD9_9POAL</name>
<proteinExistence type="predicted"/>
<evidence type="ECO:0000313" key="14">
    <source>
        <dbReference type="EMBL" id="KAJ3701600.1"/>
    </source>
</evidence>
<dbReference type="PROSITE" id="PS50836">
    <property type="entry name" value="DOMON"/>
    <property type="match status" value="1"/>
</dbReference>
<evidence type="ECO:0000256" key="3">
    <source>
        <dbReference type="ARBA" id="ARBA00022692"/>
    </source>
</evidence>
<comment type="caution">
    <text evidence="14">The sequence shown here is derived from an EMBL/GenBank/DDBJ whole genome shotgun (WGS) entry which is preliminary data.</text>
</comment>
<organism evidence="14 15">
    <name type="scientific">Rhynchospora tenuis</name>
    <dbReference type="NCBI Taxonomy" id="198213"/>
    <lineage>
        <taxon>Eukaryota</taxon>
        <taxon>Viridiplantae</taxon>
        <taxon>Streptophyta</taxon>
        <taxon>Embryophyta</taxon>
        <taxon>Tracheophyta</taxon>
        <taxon>Spermatophyta</taxon>
        <taxon>Magnoliopsida</taxon>
        <taxon>Liliopsida</taxon>
        <taxon>Poales</taxon>
        <taxon>Cyperaceae</taxon>
        <taxon>Cyperoideae</taxon>
        <taxon>Rhynchosporeae</taxon>
        <taxon>Rhynchospora</taxon>
    </lineage>
</organism>
<dbReference type="GO" id="GO:0016020">
    <property type="term" value="C:membrane"/>
    <property type="evidence" value="ECO:0007669"/>
    <property type="project" value="UniProtKB-SubCell"/>
</dbReference>
<feature type="transmembrane region" description="Helical" evidence="10">
    <location>
        <begin position="242"/>
        <end position="263"/>
    </location>
</feature>
<dbReference type="InterPro" id="IPR017214">
    <property type="entry name" value="UCP037471"/>
</dbReference>
<keyword evidence="15" id="KW-1185">Reference proteome</keyword>
<keyword evidence="9" id="KW-0408">Iron</keyword>
<feature type="domain" description="Cytochrome b561" evidence="13">
    <location>
        <begin position="172"/>
        <end position="371"/>
    </location>
</feature>
<evidence type="ECO:0000256" key="10">
    <source>
        <dbReference type="SAM" id="Phobius"/>
    </source>
</evidence>
<dbReference type="CDD" id="cd08760">
    <property type="entry name" value="Cyt_b561_FRRS1_like"/>
    <property type="match status" value="1"/>
</dbReference>
<dbReference type="EMBL" id="JAMRDG010000001">
    <property type="protein sequence ID" value="KAJ3701600.1"/>
    <property type="molecule type" value="Genomic_DNA"/>
</dbReference>
<dbReference type="Pfam" id="PF03188">
    <property type="entry name" value="Cytochrom_B561"/>
    <property type="match status" value="1"/>
</dbReference>
<evidence type="ECO:0000256" key="5">
    <source>
        <dbReference type="ARBA" id="ARBA00022982"/>
    </source>
</evidence>
<evidence type="ECO:0000313" key="15">
    <source>
        <dbReference type="Proteomes" id="UP001210211"/>
    </source>
</evidence>
<dbReference type="AlphaFoldDB" id="A0AAD5ZPD9"/>
<accession>A0AAD5ZPD9</accession>
<feature type="binding site" description="axial binding residue" evidence="9">
    <location>
        <position position="211"/>
    </location>
    <ligand>
        <name>heme b</name>
        <dbReference type="ChEBI" id="CHEBI:60344"/>
        <label>1</label>
    </ligand>
    <ligandPart>
        <name>Fe</name>
        <dbReference type="ChEBI" id="CHEBI:18248"/>
    </ligandPart>
</feature>
<comment type="cofactor">
    <cofactor evidence="8">
        <name>heme b</name>
        <dbReference type="ChEBI" id="CHEBI:60344"/>
    </cofactor>
    <text evidence="8">Binds 2 heme b groups non-covalently.</text>
</comment>
<gene>
    <name evidence="14" type="ORF">LUZ61_005305</name>
</gene>
<dbReference type="InterPro" id="IPR005018">
    <property type="entry name" value="DOMON_domain"/>
</dbReference>
<dbReference type="PROSITE" id="PS50939">
    <property type="entry name" value="CYTOCHROME_B561"/>
    <property type="match status" value="1"/>
</dbReference>
<feature type="transmembrane region" description="Helical" evidence="10">
    <location>
        <begin position="344"/>
        <end position="368"/>
    </location>
</feature>
<dbReference type="InterPro" id="IPR045265">
    <property type="entry name" value="AIR12_DOMON"/>
</dbReference>
<dbReference type="PIRSF" id="PIRSF037471">
    <property type="entry name" value="UCP037471"/>
    <property type="match status" value="1"/>
</dbReference>
<keyword evidence="3 10" id="KW-0812">Transmembrane</keyword>
<evidence type="ECO:0000256" key="4">
    <source>
        <dbReference type="ARBA" id="ARBA00022729"/>
    </source>
</evidence>
<keyword evidence="9" id="KW-0479">Metal-binding</keyword>
<feature type="domain" description="DOMON" evidence="12">
    <location>
        <begin position="48"/>
        <end position="165"/>
    </location>
</feature>
<feature type="transmembrane region" description="Helical" evidence="10">
    <location>
        <begin position="210"/>
        <end position="230"/>
    </location>
</feature>
<comment type="subcellular location">
    <subcellularLocation>
        <location evidence="1">Membrane</location>
    </subcellularLocation>
</comment>
<feature type="binding site" description="axial binding residue" evidence="9">
    <location>
        <position position="247"/>
    </location>
    <ligand>
        <name>heme b</name>
        <dbReference type="ChEBI" id="CHEBI:60344"/>
        <label>1</label>
    </ligand>
    <ligandPart>
        <name>Fe</name>
        <dbReference type="ChEBI" id="CHEBI:18248"/>
    </ligandPart>
</feature>
<evidence type="ECO:0000256" key="8">
    <source>
        <dbReference type="PIRNR" id="PIRNR037471"/>
    </source>
</evidence>
<keyword evidence="4 11" id="KW-0732">Signal</keyword>
<feature type="chain" id="PRO_5042036038" description="Cytochrome b561 and DOMON domain-containing protein" evidence="11">
    <location>
        <begin position="23"/>
        <end position="394"/>
    </location>
</feature>
<dbReference type="InterPro" id="IPR006593">
    <property type="entry name" value="Cyt_b561/ferric_Rdtase_TM"/>
</dbReference>
<evidence type="ECO:0000256" key="2">
    <source>
        <dbReference type="ARBA" id="ARBA00022448"/>
    </source>
</evidence>
<evidence type="ECO:0000259" key="12">
    <source>
        <dbReference type="PROSITE" id="PS50836"/>
    </source>
</evidence>
<keyword evidence="7 8" id="KW-0472">Membrane</keyword>
<evidence type="ECO:0000256" key="7">
    <source>
        <dbReference type="ARBA" id="ARBA00023136"/>
    </source>
</evidence>
<dbReference type="Pfam" id="PF04526">
    <property type="entry name" value="DUF568"/>
    <property type="match status" value="1"/>
</dbReference>
<sequence>MAIAITLLFSIILLLLPNLSLSQTTTTCTTKTFSKNHLFASCIDLSQLSASLHWTYDPTNSTINVAFTAPNPNSNGWVAWALNPAKPSMVGSQAIIALHDSDGKIVVKTANISTYAGVDFSPIMYDVWGLEAEQEEIGGVPVMTLFASIKLPHGTTKMSHVWQVGPESKSGELQKHDFGEENLNSKGVMNFASDGVRYGSSNSGLNEQNVHGIINALSWGVLLPTGAIITRYLKAFKPSGTTWFYLHVSFQVAGYILGTSGWGTGLNLGIKSKGVQYTAHRNIGTTLFSLATLQVTALLLRPKKDHKYRKYWNLYHHTFGYTILVLGILNIFKGLSILNPGHKWEIVAIVIVGFFIGITLVLEITCFVRSHLKKKNLATITNPNKQDQDVQSGV</sequence>
<keyword evidence="6 10" id="KW-1133">Transmembrane helix</keyword>
<evidence type="ECO:0000256" key="11">
    <source>
        <dbReference type="SAM" id="SignalP"/>
    </source>
</evidence>
<dbReference type="GO" id="GO:0046872">
    <property type="term" value="F:metal ion binding"/>
    <property type="evidence" value="ECO:0007669"/>
    <property type="project" value="UniProtKB-KW"/>
</dbReference>
<reference evidence="14 15" key="1">
    <citation type="journal article" date="2022" name="Cell">
        <title>Repeat-based holocentromeres influence genome architecture and karyotype evolution.</title>
        <authorList>
            <person name="Hofstatter P.G."/>
            <person name="Thangavel G."/>
            <person name="Lux T."/>
            <person name="Neumann P."/>
            <person name="Vondrak T."/>
            <person name="Novak P."/>
            <person name="Zhang M."/>
            <person name="Costa L."/>
            <person name="Castellani M."/>
            <person name="Scott A."/>
            <person name="Toegelov H."/>
            <person name="Fuchs J."/>
            <person name="Mata-Sucre Y."/>
            <person name="Dias Y."/>
            <person name="Vanzela A.L.L."/>
            <person name="Huettel B."/>
            <person name="Almeida C.C.S."/>
            <person name="Simkova H."/>
            <person name="Souza G."/>
            <person name="Pedrosa-Harand A."/>
            <person name="Macas J."/>
            <person name="Mayer K.F.X."/>
            <person name="Houben A."/>
            <person name="Marques A."/>
        </authorList>
    </citation>
    <scope>NUCLEOTIDE SEQUENCE [LARGE SCALE GENOMIC DNA]</scope>
    <source>
        <strain evidence="14">RhyTen1mFocal</strain>
    </source>
</reference>
<dbReference type="PANTHER" id="PTHR23130:SF195">
    <property type="entry name" value="CYTOCHROME B561 AND DOMON DOMAIN-CONTAINING PROTEIN"/>
    <property type="match status" value="1"/>
</dbReference>
<keyword evidence="2 8" id="KW-0813">Transport</keyword>
<feature type="signal peptide" evidence="11">
    <location>
        <begin position="1"/>
        <end position="22"/>
    </location>
</feature>
<feature type="binding site" description="axial binding residue" evidence="9">
    <location>
        <position position="316"/>
    </location>
    <ligand>
        <name>heme b</name>
        <dbReference type="ChEBI" id="CHEBI:60344"/>
        <label>1</label>
    </ligand>
    <ligandPart>
        <name>Fe</name>
        <dbReference type="ChEBI" id="CHEBI:18248"/>
    </ligandPart>
</feature>
<evidence type="ECO:0000256" key="6">
    <source>
        <dbReference type="ARBA" id="ARBA00022989"/>
    </source>
</evidence>